<protein>
    <submittedName>
        <fullName evidence="8">Hydroxyacid dehydrogenase</fullName>
    </submittedName>
</protein>
<name>A0ABS6LAD3_9GAMM</name>
<dbReference type="PANTHER" id="PTHR42789:SF1">
    <property type="entry name" value="D-ISOMER SPECIFIC 2-HYDROXYACID DEHYDROGENASE FAMILY PROTEIN (AFU_ORTHOLOGUE AFUA_6G10090)"/>
    <property type="match status" value="1"/>
</dbReference>
<dbReference type="Pfam" id="PF00389">
    <property type="entry name" value="2-Hacid_dh"/>
    <property type="match status" value="1"/>
</dbReference>
<evidence type="ECO:0000259" key="7">
    <source>
        <dbReference type="Pfam" id="PF02826"/>
    </source>
</evidence>
<evidence type="ECO:0000256" key="2">
    <source>
        <dbReference type="ARBA" id="ARBA00022490"/>
    </source>
</evidence>
<evidence type="ECO:0000256" key="1">
    <source>
        <dbReference type="ARBA" id="ARBA00005854"/>
    </source>
</evidence>
<dbReference type="Pfam" id="PF02826">
    <property type="entry name" value="2-Hacid_dh_C"/>
    <property type="match status" value="1"/>
</dbReference>
<evidence type="ECO:0000256" key="5">
    <source>
        <dbReference type="RuleBase" id="RU003719"/>
    </source>
</evidence>
<dbReference type="PROSITE" id="PS00670">
    <property type="entry name" value="D_2_HYDROXYACID_DH_2"/>
    <property type="match status" value="1"/>
</dbReference>
<comment type="similarity">
    <text evidence="1 5">Belongs to the D-isomer specific 2-hydroxyacid dehydrogenase family.</text>
</comment>
<dbReference type="InterPro" id="IPR006139">
    <property type="entry name" value="D-isomer_2_OHA_DH_cat_dom"/>
</dbReference>
<evidence type="ECO:0000256" key="4">
    <source>
        <dbReference type="ARBA" id="ARBA00023027"/>
    </source>
</evidence>
<sequence length="327" mass="35085">MTYKFLMTAPELGEGGRKVLANAGCEVDYLQHSNDEQEVEHLMSTRVYDAVISRTAVLSAKAINSCPTLKIICKHGVGVTNIDVAAASARGIPVLTTPATNAQSVAELTIALMFSAARRLPFFQHEIAERRWTRAGNGIELQGKTLGLVGYGAIGRRVAHIAQTIGMRVAFFDPAFVGETEHQRYAGLSELLHNSQVLSLHCPVNAATRQMLNSLTLALLPQGAIVVNTSRGELIDENALATALEEGALTAAGLDTFIEEPLSADHPFRQLTNVVLTPHIGGSTVEALDTVAHSAARQCLDFLQRKTLDPRACVNSEAISHSKGVML</sequence>
<evidence type="ECO:0000313" key="8">
    <source>
        <dbReference type="EMBL" id="MBU9843893.1"/>
    </source>
</evidence>
<feature type="domain" description="D-isomer specific 2-hydroxyacid dehydrogenase catalytic" evidence="6">
    <location>
        <begin position="14"/>
        <end position="308"/>
    </location>
</feature>
<organism evidence="8 9">
    <name type="scientific">Rahnella ecdela</name>
    <dbReference type="NCBI Taxonomy" id="2816250"/>
    <lineage>
        <taxon>Bacteria</taxon>
        <taxon>Pseudomonadati</taxon>
        <taxon>Pseudomonadota</taxon>
        <taxon>Gammaproteobacteria</taxon>
        <taxon>Enterobacterales</taxon>
        <taxon>Yersiniaceae</taxon>
        <taxon>Rahnella</taxon>
    </lineage>
</organism>
<keyword evidence="9" id="KW-1185">Reference proteome</keyword>
<dbReference type="PANTHER" id="PTHR42789">
    <property type="entry name" value="D-ISOMER SPECIFIC 2-HYDROXYACID DEHYDROGENASE FAMILY PROTEIN (AFU_ORTHOLOGUE AFUA_6G10090)"/>
    <property type="match status" value="1"/>
</dbReference>
<evidence type="ECO:0000313" key="9">
    <source>
        <dbReference type="Proteomes" id="UP000739284"/>
    </source>
</evidence>
<evidence type="ECO:0000256" key="3">
    <source>
        <dbReference type="ARBA" id="ARBA00023002"/>
    </source>
</evidence>
<dbReference type="InterPro" id="IPR006140">
    <property type="entry name" value="D-isomer_DH_NAD-bd"/>
</dbReference>
<gene>
    <name evidence="8" type="ORF">J1784_02500</name>
</gene>
<dbReference type="EMBL" id="JAFMOY010000103">
    <property type="protein sequence ID" value="MBU9843893.1"/>
    <property type="molecule type" value="Genomic_DNA"/>
</dbReference>
<dbReference type="PROSITE" id="PS00671">
    <property type="entry name" value="D_2_HYDROXYACID_DH_3"/>
    <property type="match status" value="1"/>
</dbReference>
<evidence type="ECO:0000259" key="6">
    <source>
        <dbReference type="Pfam" id="PF00389"/>
    </source>
</evidence>
<proteinExistence type="inferred from homology"/>
<dbReference type="InterPro" id="IPR029753">
    <property type="entry name" value="D-isomer_DH_CS"/>
</dbReference>
<dbReference type="CDD" id="cd12173">
    <property type="entry name" value="PGDH_4"/>
    <property type="match status" value="1"/>
</dbReference>
<comment type="caution">
    <text evidence="8">The sequence shown here is derived from an EMBL/GenBank/DDBJ whole genome shotgun (WGS) entry which is preliminary data.</text>
</comment>
<keyword evidence="2" id="KW-0963">Cytoplasm</keyword>
<feature type="domain" description="D-isomer specific 2-hydroxyacid dehydrogenase NAD-binding" evidence="7">
    <location>
        <begin position="110"/>
        <end position="281"/>
    </location>
</feature>
<keyword evidence="4" id="KW-0520">NAD</keyword>
<keyword evidence="3 5" id="KW-0560">Oxidoreductase</keyword>
<reference evidence="8 9" key="1">
    <citation type="submission" date="2021-03" db="EMBL/GenBank/DDBJ databases">
        <title>Five novel Rahnella species.</title>
        <authorList>
            <person name="Brady C."/>
            <person name="Asselin J."/>
            <person name="Beer S."/>
            <person name="Bruberg M.B."/>
            <person name="Crampton B."/>
            <person name="Venter S."/>
            <person name="Arnold D."/>
            <person name="Denman S."/>
        </authorList>
    </citation>
    <scope>NUCLEOTIDE SEQUENCE [LARGE SCALE GENOMIC DNA]</scope>
    <source>
        <strain evidence="8 9">FRB 231</strain>
    </source>
</reference>
<dbReference type="RefSeq" id="WP_217147880.1">
    <property type="nucleotide sequence ID" value="NZ_JAFMOY010000103.1"/>
</dbReference>
<dbReference type="Proteomes" id="UP000739284">
    <property type="component" value="Unassembled WGS sequence"/>
</dbReference>
<dbReference type="InterPro" id="IPR050857">
    <property type="entry name" value="D-2-hydroxyacid_DH"/>
</dbReference>
<accession>A0ABS6LAD3</accession>